<dbReference type="KEGG" id="tcx:Tcr_0665"/>
<dbReference type="OrthoDB" id="9128719at2"/>
<name>Q31HW2_HYDCU</name>
<accession>Q31HW2</accession>
<gene>
    <name evidence="1" type="ordered locus">Tcr_0665</name>
</gene>
<dbReference type="STRING" id="317025.Tcr_0665"/>
<reference evidence="1" key="1">
    <citation type="submission" date="2006-07" db="EMBL/GenBank/DDBJ databases">
        <title>Complete sequence of Thiomicrospira crunogena XCL-2.</title>
        <authorList>
            <consortium name="US DOE Joint Genome Institute"/>
            <person name="Copeland A."/>
            <person name="Lucas S."/>
            <person name="Lapidus A."/>
            <person name="Barry K."/>
            <person name="Detter J.C."/>
            <person name="Glavina del Rio T."/>
            <person name="Hammon N."/>
            <person name="Israni S."/>
            <person name="Dalin E."/>
            <person name="Tice H."/>
            <person name="Pitluck S."/>
            <person name="Chain P."/>
            <person name="Malfatti S."/>
            <person name="Shin M."/>
            <person name="Vergez L."/>
            <person name="Schmutz J."/>
            <person name="Larimer F."/>
            <person name="Land M."/>
            <person name="Hauser L."/>
            <person name="Kyrpides N."/>
            <person name="Lykidis A."/>
            <person name="Scott K.M."/>
            <person name="Sievert S."/>
            <person name="Kerfeld C."/>
            <person name="Freyermuth S."/>
            <person name="Dobrinski K."/>
            <person name="Boller A."/>
            <person name="Fitzpatrick K."/>
            <person name="Thoma P."/>
            <person name="Moore J."/>
            <person name="Richardson P."/>
        </authorList>
    </citation>
    <scope>NUCLEOTIDE SEQUENCE</scope>
    <source>
        <strain evidence="1">XCL-2</strain>
    </source>
</reference>
<sequence>MEYLTNDCYTDFLTVPGLQGEDFTHLANLNTQNGMQECYVKIYPTNEDSMLNEIIGYLFAKELNIPVPKYAGLVEIEIGDGKDIELQTIPPNSQWLCNQSEVIGWWTSKEKSPSLLAHFSLDKFKDLSRRSQILYSKKLTKQLTSALESAFKKKNLGPICAFDFFFSNIDRNLGNILFGDSLIAIDHGQIFGGKYWAHDFKQLAMQEHPHKIRDLVKNLQLNLPKNVIDSACLKYDEIISLIQSKPAKDVLEFLSDFSGLPHEKIFNSVDEYLEVRSMDESKYKNKFNRLI</sequence>
<dbReference type="AlphaFoldDB" id="Q31HW2"/>
<organism evidence="1">
    <name type="scientific">Hydrogenovibrio crunogenus (strain DSM 25203 / XCL-2)</name>
    <name type="common">Thiomicrospira crunogena</name>
    <dbReference type="NCBI Taxonomy" id="317025"/>
    <lineage>
        <taxon>Bacteria</taxon>
        <taxon>Pseudomonadati</taxon>
        <taxon>Pseudomonadota</taxon>
        <taxon>Gammaproteobacteria</taxon>
        <taxon>Thiotrichales</taxon>
        <taxon>Piscirickettsiaceae</taxon>
        <taxon>Hydrogenovibrio</taxon>
    </lineage>
</organism>
<evidence type="ECO:0000313" key="1">
    <source>
        <dbReference type="EMBL" id="ABB41261.1"/>
    </source>
</evidence>
<dbReference type="EMBL" id="CP000109">
    <property type="protein sequence ID" value="ABB41261.1"/>
    <property type="molecule type" value="Genomic_DNA"/>
</dbReference>
<evidence type="ECO:0008006" key="2">
    <source>
        <dbReference type="Google" id="ProtNLM"/>
    </source>
</evidence>
<protein>
    <recommendedName>
        <fullName evidence="2">HipA-like C-terminal domain-containing protein</fullName>
    </recommendedName>
</protein>
<dbReference type="HOGENOM" id="CLU_081494_0_0_6"/>
<proteinExistence type="predicted"/>